<dbReference type="AlphaFoldDB" id="A0A4V2VR30"/>
<evidence type="ECO:0000313" key="2">
    <source>
        <dbReference type="EMBL" id="TCU97039.1"/>
    </source>
</evidence>
<comment type="caution">
    <text evidence="2">The sequence shown here is derived from an EMBL/GenBank/DDBJ whole genome shotgun (WGS) entry which is preliminary data.</text>
</comment>
<name>A0A4V2VR30_ROSSA</name>
<dbReference type="Pfam" id="PF10006">
    <property type="entry name" value="DUF2249"/>
    <property type="match status" value="1"/>
</dbReference>
<accession>A0A4V2VR30</accession>
<gene>
    <name evidence="2" type="ORF">EV671_101250</name>
</gene>
<dbReference type="OrthoDB" id="8451629at2"/>
<dbReference type="RefSeq" id="WP_132571649.1">
    <property type="nucleotide sequence ID" value="NZ_CBCSGL010000025.1"/>
</dbReference>
<reference evidence="2 3" key="1">
    <citation type="submission" date="2019-03" db="EMBL/GenBank/DDBJ databases">
        <title>Genomic Encyclopedia of Type Strains, Phase IV (KMG-IV): sequencing the most valuable type-strain genomes for metagenomic binning, comparative biology and taxonomic classification.</title>
        <authorList>
            <person name="Goeker M."/>
        </authorList>
    </citation>
    <scope>NUCLEOTIDE SEQUENCE [LARGE SCALE GENOMIC DNA]</scope>
    <source>
        <strain evidence="2 3">DSM 654</strain>
    </source>
</reference>
<dbReference type="InterPro" id="IPR018720">
    <property type="entry name" value="DUF2249"/>
</dbReference>
<sequence length="94" mass="9842">MSKPPTPVDLRGLAAESRPDRVHGILLGLSPGDVAELIDDRDPNPMLMQLLRESPNSFTWDAGPAGDGVWRARLARAAAGGHGEGRCCGSCGGH</sequence>
<organism evidence="2 3">
    <name type="scientific">Roseateles saccharophilus</name>
    <name type="common">Pseudomonas saccharophila</name>
    <dbReference type="NCBI Taxonomy" id="304"/>
    <lineage>
        <taxon>Bacteria</taxon>
        <taxon>Pseudomonadati</taxon>
        <taxon>Pseudomonadota</taxon>
        <taxon>Betaproteobacteria</taxon>
        <taxon>Burkholderiales</taxon>
        <taxon>Sphaerotilaceae</taxon>
        <taxon>Roseateles</taxon>
    </lineage>
</organism>
<protein>
    <submittedName>
        <fullName evidence="2">Uncharacterized protein (DUF2249 family)</fullName>
    </submittedName>
</protein>
<feature type="domain" description="DUF2249" evidence="1">
    <location>
        <begin position="8"/>
        <end position="75"/>
    </location>
</feature>
<proteinExistence type="predicted"/>
<evidence type="ECO:0000313" key="3">
    <source>
        <dbReference type="Proteomes" id="UP000295110"/>
    </source>
</evidence>
<keyword evidence="3" id="KW-1185">Reference proteome</keyword>
<evidence type="ECO:0000259" key="1">
    <source>
        <dbReference type="Pfam" id="PF10006"/>
    </source>
</evidence>
<dbReference type="Proteomes" id="UP000295110">
    <property type="component" value="Unassembled WGS sequence"/>
</dbReference>
<dbReference type="EMBL" id="SMBU01000012">
    <property type="protein sequence ID" value="TCU97039.1"/>
    <property type="molecule type" value="Genomic_DNA"/>
</dbReference>